<organism evidence="2 3">
    <name type="scientific">Paramarasmius palmivorus</name>
    <dbReference type="NCBI Taxonomy" id="297713"/>
    <lineage>
        <taxon>Eukaryota</taxon>
        <taxon>Fungi</taxon>
        <taxon>Dikarya</taxon>
        <taxon>Basidiomycota</taxon>
        <taxon>Agaricomycotina</taxon>
        <taxon>Agaricomycetes</taxon>
        <taxon>Agaricomycetidae</taxon>
        <taxon>Agaricales</taxon>
        <taxon>Marasmiineae</taxon>
        <taxon>Marasmiaceae</taxon>
        <taxon>Paramarasmius</taxon>
    </lineage>
</organism>
<gene>
    <name evidence="2" type="ORF">VNI00_018535</name>
</gene>
<sequence>MSDTLGSEVQTRNITNDPETTVSVSAAVQTDNPPLSQASPSTIGPPASARENHDDDEDVMIPAAIPVSREFTAIITMIVHDLNMMPENSRTVEDNVASRNNKIQGLYLRIKMNKSYVQELIETKDNASEGTPGRTRTCRHRTGLRTKHCLLETGLQNPSDNWITFSKEFIELCEKWSPAGQFAIEVWEDPTDSSCDFGLIMTAASDREDEKKAVLVI</sequence>
<evidence type="ECO:0000313" key="2">
    <source>
        <dbReference type="EMBL" id="KAK7017892.1"/>
    </source>
</evidence>
<evidence type="ECO:0000256" key="1">
    <source>
        <dbReference type="SAM" id="MobiDB-lite"/>
    </source>
</evidence>
<accession>A0AAW0B0M2</accession>
<feature type="region of interest" description="Disordered" evidence="1">
    <location>
        <begin position="1"/>
        <end position="56"/>
    </location>
</feature>
<dbReference type="EMBL" id="JAYKXP010000245">
    <property type="protein sequence ID" value="KAK7017892.1"/>
    <property type="molecule type" value="Genomic_DNA"/>
</dbReference>
<dbReference type="AlphaFoldDB" id="A0AAW0B0M2"/>
<name>A0AAW0B0M2_9AGAR</name>
<proteinExistence type="predicted"/>
<protein>
    <submittedName>
        <fullName evidence="2">Uncharacterized protein</fullName>
    </submittedName>
</protein>
<evidence type="ECO:0000313" key="3">
    <source>
        <dbReference type="Proteomes" id="UP001383192"/>
    </source>
</evidence>
<keyword evidence="3" id="KW-1185">Reference proteome</keyword>
<reference evidence="2 3" key="1">
    <citation type="submission" date="2024-01" db="EMBL/GenBank/DDBJ databases">
        <title>A draft genome for a cacao thread blight-causing isolate of Paramarasmius palmivorus.</title>
        <authorList>
            <person name="Baruah I.K."/>
            <person name="Bukari Y."/>
            <person name="Amoako-Attah I."/>
            <person name="Meinhardt L.W."/>
            <person name="Bailey B.A."/>
            <person name="Cohen S.P."/>
        </authorList>
    </citation>
    <scope>NUCLEOTIDE SEQUENCE [LARGE SCALE GENOMIC DNA]</scope>
    <source>
        <strain evidence="2 3">GH-12</strain>
    </source>
</reference>
<comment type="caution">
    <text evidence="2">The sequence shown here is derived from an EMBL/GenBank/DDBJ whole genome shotgun (WGS) entry which is preliminary data.</text>
</comment>
<dbReference type="Proteomes" id="UP001383192">
    <property type="component" value="Unassembled WGS sequence"/>
</dbReference>
<feature type="compositionally biased region" description="Polar residues" evidence="1">
    <location>
        <begin position="1"/>
        <end position="42"/>
    </location>
</feature>